<dbReference type="CDD" id="cd13128">
    <property type="entry name" value="MATE_Wzx_like"/>
    <property type="match status" value="1"/>
</dbReference>
<feature type="transmembrane region" description="Helical" evidence="5">
    <location>
        <begin position="268"/>
        <end position="287"/>
    </location>
</feature>
<keyword evidence="2 5" id="KW-0812">Transmembrane</keyword>
<name>A0ABS5K5H3_9BACT</name>
<comment type="subcellular location">
    <subcellularLocation>
        <location evidence="1">Membrane</location>
        <topology evidence="1">Multi-pass membrane protein</topology>
    </subcellularLocation>
</comment>
<sequence length="441" mass="48815">MIKIYNTIVSKLDIHTIEVIRKSSASLIVKVLGMIVSLLVSVYLGRTLGAEGLGVVNLANRVGSLLLVFTIFGMNNVLVKYISINREKRDFNSIANYIYSATKFNGFVALVIAVLGLLLVPLLVGYVFNESQLRIPLILAFVMIIPQTYSRVFASGLIGYKKIWQSNLVENTLSIWVVGAILLIIHYSQFDINVENVAMAYAIGRLVVSFSIFFYWKKIRGYQKDRRTLVLKPMLKMALPMLLVSTSIIIAANADIVMLGWLSDAKQVGLYSVAATLALLTSFFLQLTNSSISPKLASLYAEGKINELNILVQRVTSGLIFIAILFVFIFVFLGKYILQLWGDEFDEAFNILIILCIGQFVNISTGASGLLLIMCGYEKVHSKISLFFVLLNVVMNYFLISNYGAVGAALSTAITEAGINIVKVIYAKKYVGVLTLPFLKS</sequence>
<feature type="transmembrane region" description="Helical" evidence="5">
    <location>
        <begin position="237"/>
        <end position="262"/>
    </location>
</feature>
<organism evidence="6 7">
    <name type="scientific">Carboxylicivirga mesophila</name>
    <dbReference type="NCBI Taxonomy" id="1166478"/>
    <lineage>
        <taxon>Bacteria</taxon>
        <taxon>Pseudomonadati</taxon>
        <taxon>Bacteroidota</taxon>
        <taxon>Bacteroidia</taxon>
        <taxon>Marinilabiliales</taxon>
        <taxon>Marinilabiliaceae</taxon>
        <taxon>Carboxylicivirga</taxon>
    </lineage>
</organism>
<dbReference type="Proteomes" id="UP000721861">
    <property type="component" value="Unassembled WGS sequence"/>
</dbReference>
<reference evidence="6 7" key="1">
    <citation type="journal article" date="2014" name="Int. J. Syst. Evol. Microbiol.">
        <title>Carboxylicivirga gen. nov. in the family Marinilabiliaceae with two novel species, Carboxylicivirga mesophila sp. nov. and Carboxylicivirga taeanensis sp. nov., and reclassification of Cytophaga fermentans as Saccharicrinis fermentans gen. nov., comb. nov.</title>
        <authorList>
            <person name="Yang S.H."/>
            <person name="Seo H.S."/>
            <person name="Woo J.H."/>
            <person name="Oh H.M."/>
            <person name="Jang H."/>
            <person name="Lee J.H."/>
            <person name="Kim S.J."/>
            <person name="Kwon K.K."/>
        </authorList>
    </citation>
    <scope>NUCLEOTIDE SEQUENCE [LARGE SCALE GENOMIC DNA]</scope>
    <source>
        <strain evidence="6 7">JCM 18290</strain>
    </source>
</reference>
<evidence type="ECO:0000256" key="1">
    <source>
        <dbReference type="ARBA" id="ARBA00004141"/>
    </source>
</evidence>
<feature type="transmembrane region" description="Helical" evidence="5">
    <location>
        <begin position="318"/>
        <end position="337"/>
    </location>
</feature>
<comment type="caution">
    <text evidence="6">The sequence shown here is derived from an EMBL/GenBank/DDBJ whole genome shotgun (WGS) entry which is preliminary data.</text>
</comment>
<keyword evidence="7" id="KW-1185">Reference proteome</keyword>
<dbReference type="Pfam" id="PF01943">
    <property type="entry name" value="Polysacc_synt"/>
    <property type="match status" value="1"/>
</dbReference>
<evidence type="ECO:0000313" key="6">
    <source>
        <dbReference type="EMBL" id="MBS2210206.1"/>
    </source>
</evidence>
<protein>
    <submittedName>
        <fullName evidence="6">Flippase</fullName>
    </submittedName>
</protein>
<feature type="transmembrane region" description="Helical" evidence="5">
    <location>
        <begin position="27"/>
        <end position="45"/>
    </location>
</feature>
<dbReference type="PANTHER" id="PTHR43424">
    <property type="entry name" value="LOCUS PUTATIVE PROTEIN 1-RELATED"/>
    <property type="match status" value="1"/>
</dbReference>
<accession>A0ABS5K5H3</accession>
<dbReference type="RefSeq" id="WP_212224836.1">
    <property type="nucleotide sequence ID" value="NZ_JAGUCN010000002.1"/>
</dbReference>
<feature type="transmembrane region" description="Helical" evidence="5">
    <location>
        <begin position="384"/>
        <end position="400"/>
    </location>
</feature>
<dbReference type="InterPro" id="IPR052556">
    <property type="entry name" value="PolySynth_Transporter"/>
</dbReference>
<dbReference type="InterPro" id="IPR002797">
    <property type="entry name" value="Polysacc_synth"/>
</dbReference>
<evidence type="ECO:0000256" key="2">
    <source>
        <dbReference type="ARBA" id="ARBA00022692"/>
    </source>
</evidence>
<feature type="transmembrane region" description="Helical" evidence="5">
    <location>
        <begin position="349"/>
        <end position="372"/>
    </location>
</feature>
<proteinExistence type="predicted"/>
<feature type="transmembrane region" description="Helical" evidence="5">
    <location>
        <begin position="65"/>
        <end position="83"/>
    </location>
</feature>
<gene>
    <name evidence="6" type="ORF">KEM09_02270</name>
</gene>
<keyword evidence="3 5" id="KW-1133">Transmembrane helix</keyword>
<feature type="transmembrane region" description="Helical" evidence="5">
    <location>
        <begin position="196"/>
        <end position="216"/>
    </location>
</feature>
<feature type="transmembrane region" description="Helical" evidence="5">
    <location>
        <begin position="172"/>
        <end position="190"/>
    </location>
</feature>
<feature type="transmembrane region" description="Helical" evidence="5">
    <location>
        <begin position="134"/>
        <end position="160"/>
    </location>
</feature>
<evidence type="ECO:0000256" key="4">
    <source>
        <dbReference type="ARBA" id="ARBA00023136"/>
    </source>
</evidence>
<dbReference type="EMBL" id="JAGUCN010000002">
    <property type="protein sequence ID" value="MBS2210206.1"/>
    <property type="molecule type" value="Genomic_DNA"/>
</dbReference>
<evidence type="ECO:0000256" key="5">
    <source>
        <dbReference type="SAM" id="Phobius"/>
    </source>
</evidence>
<keyword evidence="4 5" id="KW-0472">Membrane</keyword>
<evidence type="ECO:0000256" key="3">
    <source>
        <dbReference type="ARBA" id="ARBA00022989"/>
    </source>
</evidence>
<feature type="transmembrane region" description="Helical" evidence="5">
    <location>
        <begin position="104"/>
        <end position="128"/>
    </location>
</feature>
<dbReference type="PANTHER" id="PTHR43424:SF1">
    <property type="entry name" value="LOCUS PUTATIVE PROTEIN 1-RELATED"/>
    <property type="match status" value="1"/>
</dbReference>
<evidence type="ECO:0000313" key="7">
    <source>
        <dbReference type="Proteomes" id="UP000721861"/>
    </source>
</evidence>